<comment type="caution">
    <text evidence="7">The sequence shown here is derived from an EMBL/GenBank/DDBJ whole genome shotgun (WGS) entry which is preliminary data.</text>
</comment>
<feature type="region of interest" description="Disordered" evidence="5">
    <location>
        <begin position="543"/>
        <end position="572"/>
    </location>
</feature>
<evidence type="ECO:0000256" key="3">
    <source>
        <dbReference type="ARBA" id="ARBA00023294"/>
    </source>
</evidence>
<name>A0ABD3GA76_9MARC</name>
<evidence type="ECO:0000256" key="2">
    <source>
        <dbReference type="ARBA" id="ARBA00022491"/>
    </source>
</evidence>
<dbReference type="Proteomes" id="UP001633002">
    <property type="component" value="Unassembled WGS sequence"/>
</dbReference>
<keyword evidence="4" id="KW-0804">Transcription</keyword>
<feature type="compositionally biased region" description="Basic and acidic residues" evidence="5">
    <location>
        <begin position="148"/>
        <end position="159"/>
    </location>
</feature>
<feature type="compositionally biased region" description="Polar residues" evidence="5">
    <location>
        <begin position="162"/>
        <end position="172"/>
    </location>
</feature>
<comment type="similarity">
    <text evidence="1 4">Belongs to the Aux/IAA family.</text>
</comment>
<proteinExistence type="inferred from homology"/>
<comment type="function">
    <text evidence="4">Aux/IAA proteins are short-lived transcriptional factors that function as repressors of early auxin response genes at low auxin concentrations.</text>
</comment>
<evidence type="ECO:0000256" key="5">
    <source>
        <dbReference type="SAM" id="MobiDB-lite"/>
    </source>
</evidence>
<feature type="compositionally biased region" description="Low complexity" evidence="5">
    <location>
        <begin position="285"/>
        <end position="294"/>
    </location>
</feature>
<keyword evidence="4" id="KW-0539">Nucleus</keyword>
<dbReference type="SUPFAM" id="SSF54277">
    <property type="entry name" value="CAD &amp; PB1 domains"/>
    <property type="match status" value="1"/>
</dbReference>
<dbReference type="InterPro" id="IPR003311">
    <property type="entry name" value="AUX_IAA"/>
</dbReference>
<evidence type="ECO:0000313" key="7">
    <source>
        <dbReference type="EMBL" id="KAL3675344.1"/>
    </source>
</evidence>
<dbReference type="Gene3D" id="3.10.20.90">
    <property type="entry name" value="Phosphatidylinositol 3-kinase Catalytic Subunit, Chain A, domain 1"/>
    <property type="match status" value="1"/>
</dbReference>
<dbReference type="AlphaFoldDB" id="A0ABD3GA76"/>
<evidence type="ECO:0000256" key="1">
    <source>
        <dbReference type="ARBA" id="ARBA00006728"/>
    </source>
</evidence>
<organism evidence="7 8">
    <name type="scientific">Riccia sorocarpa</name>
    <dbReference type="NCBI Taxonomy" id="122646"/>
    <lineage>
        <taxon>Eukaryota</taxon>
        <taxon>Viridiplantae</taxon>
        <taxon>Streptophyta</taxon>
        <taxon>Embryophyta</taxon>
        <taxon>Marchantiophyta</taxon>
        <taxon>Marchantiopsida</taxon>
        <taxon>Marchantiidae</taxon>
        <taxon>Marchantiales</taxon>
        <taxon>Ricciaceae</taxon>
        <taxon>Riccia</taxon>
    </lineage>
</organism>
<evidence type="ECO:0000313" key="8">
    <source>
        <dbReference type="Proteomes" id="UP001633002"/>
    </source>
</evidence>
<feature type="compositionally biased region" description="Polar residues" evidence="5">
    <location>
        <begin position="367"/>
        <end position="387"/>
    </location>
</feature>
<dbReference type="InterPro" id="IPR053793">
    <property type="entry name" value="PB1-like"/>
</dbReference>
<dbReference type="InterPro" id="IPR033389">
    <property type="entry name" value="AUX/IAA_dom"/>
</dbReference>
<feature type="domain" description="PB1" evidence="6">
    <location>
        <begin position="647"/>
        <end position="741"/>
    </location>
</feature>
<feature type="region of interest" description="Disordered" evidence="5">
    <location>
        <begin position="93"/>
        <end position="399"/>
    </location>
</feature>
<keyword evidence="2 4" id="KW-0678">Repressor</keyword>
<keyword evidence="4" id="KW-0805">Transcription regulation</keyword>
<dbReference type="EMBL" id="JBJQOH010000008">
    <property type="protein sequence ID" value="KAL3675344.1"/>
    <property type="molecule type" value="Genomic_DNA"/>
</dbReference>
<accession>A0ABD3GA76</accession>
<feature type="compositionally biased region" description="Low complexity" evidence="5">
    <location>
        <begin position="196"/>
        <end position="210"/>
    </location>
</feature>
<keyword evidence="3 4" id="KW-0927">Auxin signaling pathway</keyword>
<feature type="compositionally biased region" description="Basic and acidic residues" evidence="5">
    <location>
        <begin position="264"/>
        <end position="273"/>
    </location>
</feature>
<feature type="compositionally biased region" description="Polar residues" evidence="5">
    <location>
        <begin position="37"/>
        <end position="48"/>
    </location>
</feature>
<comment type="subcellular location">
    <subcellularLocation>
        <location evidence="4">Nucleus</location>
    </subcellularLocation>
</comment>
<evidence type="ECO:0000259" key="6">
    <source>
        <dbReference type="PROSITE" id="PS51745"/>
    </source>
</evidence>
<keyword evidence="8" id="KW-1185">Reference proteome</keyword>
<protein>
    <recommendedName>
        <fullName evidence="4">Auxin-responsive protein</fullName>
    </recommendedName>
</protein>
<gene>
    <name evidence="7" type="ORF">R1sor_025292</name>
</gene>
<dbReference type="PANTHER" id="PTHR31734">
    <property type="entry name" value="AUXIN-RESPONSIVE PROTEIN IAA17"/>
    <property type="match status" value="1"/>
</dbReference>
<sequence>MHCAFSSQCNMDSSYAGHSFRIDRKPFRFPEAAREPQASSCLSSTMVDSNDRDDSGSSQPPSTSEAQHRRHIHDPSLQRPELELSISSLNDAQTNLSTGQPRLRPVKEEAVPSSASTGKDESADGETESSFTGPPRKRARMSPLGFTLEEREAGTEKKQQQTRHLSLSSGSDITGLHDLMPSRSLPVLARRDREASPSPSRGSVSGSKSGTAWWLTHKGSGDVVDPQHYQPAGSSFVTEGRRTNLGNSGQEREPPSFPVSRNVEFTHERRVEDAAAAVSRRPTEQQGRTQSQQQNPSEHLFFSGREVPTAKANSPSSGREESAQRSSLMFFPGSREGVSLQGSSPDFSRPGTLQHPFEPQGERRRQQPTVSESQQQRSFSGEGQQHPQGSSSRQQSLERRSLLQTLEQRSSQQVLQGGGRNVSASFYTGILDGSQQPGSGPFSQGALQNTFSRSGLSFGLPGQLSRGTGQVGGGPVPLSGEANRTSLVEQQVNNESMRNLLAGKPNMSSLTPFISGSHFQSPDPSRLSFPNISSLDFLQSLQRQSFPQPSERPSWFSGSQMAGSQQQQQDLQFRAASSASHHVLPAELNFSFPAHSPSQASAALREFFSPQSRLSGAQARGLATGSYGLNAPVDLPKNLSLQGTGPTAPLTVLMEGRPFSRRIVLQEYDSYGSFSAAMRSLFESEVPAQEPRTHGESCNLANAIPGYAIVYQDEEGDVLLAGDLPWRDFVRAARQIRIVPASKISFKPPTGTACVTSPEFVPKVDIDGILLVGGCRTFSVLKGNLWRTGPYCHSEEVLKTGELVLVHISLLSILAVNLPLSLVNKYQMRTLMHLLHGSACMRENTLAKKDGQCRYYCVGYEEIYLLEENWLLVASRCKGEGRERYDIGMVNTLEIEKIDAV</sequence>
<dbReference type="PROSITE" id="PS51745">
    <property type="entry name" value="PB1"/>
    <property type="match status" value="1"/>
</dbReference>
<dbReference type="Pfam" id="PF02309">
    <property type="entry name" value="AUX_IAA"/>
    <property type="match status" value="1"/>
</dbReference>
<feature type="compositionally biased region" description="Polar residues" evidence="5">
    <location>
        <begin position="56"/>
        <end position="65"/>
    </location>
</feature>
<dbReference type="GO" id="GO:0005634">
    <property type="term" value="C:nucleus"/>
    <property type="evidence" value="ECO:0007669"/>
    <property type="project" value="UniProtKB-SubCell"/>
</dbReference>
<reference evidence="7 8" key="1">
    <citation type="submission" date="2024-09" db="EMBL/GenBank/DDBJ databases">
        <title>Chromosome-scale assembly of Riccia sorocarpa.</title>
        <authorList>
            <person name="Paukszto L."/>
        </authorList>
    </citation>
    <scope>NUCLEOTIDE SEQUENCE [LARGE SCALE GENOMIC DNA]</scope>
    <source>
        <strain evidence="7">LP-2024</strain>
        <tissue evidence="7">Aerial parts of the thallus</tissue>
    </source>
</reference>
<feature type="region of interest" description="Disordered" evidence="5">
    <location>
        <begin position="28"/>
        <end position="74"/>
    </location>
</feature>
<dbReference type="PANTHER" id="PTHR31734:SF7">
    <property type="entry name" value="AUXIN-RESPONSIVE PROTEIN IAA33"/>
    <property type="match status" value="1"/>
</dbReference>
<feature type="region of interest" description="Disordered" evidence="5">
    <location>
        <begin position="458"/>
        <end position="481"/>
    </location>
</feature>
<comment type="subunit">
    <text evidence="4">Homodimers and heterodimers.</text>
</comment>
<feature type="compositionally biased region" description="Low complexity" evidence="5">
    <location>
        <begin position="559"/>
        <end position="572"/>
    </location>
</feature>
<dbReference type="GO" id="GO:0009734">
    <property type="term" value="P:auxin-activated signaling pathway"/>
    <property type="evidence" value="ECO:0007669"/>
    <property type="project" value="UniProtKB-UniRule"/>
</dbReference>
<evidence type="ECO:0000256" key="4">
    <source>
        <dbReference type="RuleBase" id="RU004549"/>
    </source>
</evidence>